<protein>
    <recommendedName>
        <fullName evidence="2">Isoprenyl transferase</fullName>
        <ecNumber evidence="2">2.5.1.-</ecNumber>
    </recommendedName>
</protein>
<feature type="binding site" evidence="2">
    <location>
        <position position="24"/>
    </location>
    <ligand>
        <name>substrate</name>
    </ligand>
</feature>
<comment type="cofactor">
    <cofactor evidence="2">
        <name>Mg(2+)</name>
        <dbReference type="ChEBI" id="CHEBI:18420"/>
    </cofactor>
    <text evidence="2">Binds 2 magnesium ions per subunit.</text>
</comment>
<dbReference type="Pfam" id="PF01255">
    <property type="entry name" value="Prenyltransf"/>
    <property type="match status" value="1"/>
</dbReference>
<comment type="subunit">
    <text evidence="2">Homodimer.</text>
</comment>
<dbReference type="NCBIfam" id="NF011405">
    <property type="entry name" value="PRK14830.1"/>
    <property type="match status" value="1"/>
</dbReference>
<dbReference type="SUPFAM" id="SSF64005">
    <property type="entry name" value="Undecaprenyl diphosphate synthase"/>
    <property type="match status" value="1"/>
</dbReference>
<feature type="binding site" evidence="2">
    <location>
        <begin position="193"/>
        <end position="195"/>
    </location>
    <ligand>
        <name>substrate</name>
    </ligand>
</feature>
<dbReference type="InterPro" id="IPR036424">
    <property type="entry name" value="UPP_synth-like_sf"/>
</dbReference>
<proteinExistence type="inferred from homology"/>
<keyword evidence="2" id="KW-0479">Metal-binding</keyword>
<evidence type="ECO:0000256" key="2">
    <source>
        <dbReference type="HAMAP-Rule" id="MF_01139"/>
    </source>
</evidence>
<feature type="binding site" evidence="2">
    <location>
        <begin position="64"/>
        <end position="66"/>
    </location>
    <ligand>
        <name>substrate</name>
    </ligand>
</feature>
<dbReference type="AlphaFoldDB" id="A0AAW9SGF5"/>
<accession>A0AAW9SGF5</accession>
<dbReference type="PANTHER" id="PTHR10291">
    <property type="entry name" value="DEHYDRODOLICHYL DIPHOSPHATE SYNTHASE FAMILY MEMBER"/>
    <property type="match status" value="1"/>
</dbReference>
<keyword evidence="4" id="KW-1185">Reference proteome</keyword>
<dbReference type="GO" id="GO:0045547">
    <property type="term" value="F:ditrans,polycis-polyprenyl diphosphate synthase [(2E,6E)-farnesyl diphosphate specific] activity"/>
    <property type="evidence" value="ECO:0007669"/>
    <property type="project" value="TreeGrafter"/>
</dbReference>
<dbReference type="NCBIfam" id="TIGR00055">
    <property type="entry name" value="uppS"/>
    <property type="match status" value="1"/>
</dbReference>
<dbReference type="InterPro" id="IPR001441">
    <property type="entry name" value="UPP_synth-like"/>
</dbReference>
<evidence type="ECO:0000313" key="3">
    <source>
        <dbReference type="EMBL" id="MEN7550910.1"/>
    </source>
</evidence>
<dbReference type="PANTHER" id="PTHR10291:SF0">
    <property type="entry name" value="DEHYDRODOLICHYL DIPHOSPHATE SYNTHASE 2"/>
    <property type="match status" value="1"/>
</dbReference>
<dbReference type="RefSeq" id="WP_346823690.1">
    <property type="nucleotide sequence ID" value="NZ_JBDKWZ010000017.1"/>
</dbReference>
<dbReference type="Proteomes" id="UP001403385">
    <property type="component" value="Unassembled WGS sequence"/>
</dbReference>
<sequence>MKENIDKANLPQHIAIIMDGNGRWAKQKGSMRIFGHKSAVQSVREVTEGAAELGINYLTLYAFSTENWNRPALEVEALMQLLVSTIKSETKTLLKNNVRLSTIGDFNALPKKCQKELKEAMDLTRENTGLNLVLALSYSGKWELLQAVNAIVQEAKNNKDIPENIDEDFFRNYLETRNIPDPELLIRTSGEMRISNFLLWQIAYSELFFTDVLWPDFRKQHLYEALLSYQKRERRFGKTSEQLNESVGN</sequence>
<feature type="binding site" evidence="2">
    <location>
        <begin position="20"/>
        <end position="23"/>
    </location>
    <ligand>
        <name>substrate</name>
    </ligand>
</feature>
<feature type="active site" description="Proton acceptor" evidence="2">
    <location>
        <position position="67"/>
    </location>
</feature>
<reference evidence="3 4" key="1">
    <citation type="submission" date="2024-04" db="EMBL/GenBank/DDBJ databases">
        <title>Novel genus in family Flammeovirgaceae.</title>
        <authorList>
            <person name="Nguyen T.H."/>
            <person name="Vuong T.Q."/>
            <person name="Le H."/>
            <person name="Kim S.-G."/>
        </authorList>
    </citation>
    <scope>NUCLEOTIDE SEQUENCE [LARGE SCALE GENOMIC DNA]</scope>
    <source>
        <strain evidence="3 4">JCM 23209</strain>
    </source>
</reference>
<dbReference type="GO" id="GO:0016094">
    <property type="term" value="P:polyprenol biosynthetic process"/>
    <property type="evidence" value="ECO:0007669"/>
    <property type="project" value="TreeGrafter"/>
</dbReference>
<organism evidence="3 4">
    <name type="scientific">Rapidithrix thailandica</name>
    <dbReference type="NCBI Taxonomy" id="413964"/>
    <lineage>
        <taxon>Bacteria</taxon>
        <taxon>Pseudomonadati</taxon>
        <taxon>Bacteroidota</taxon>
        <taxon>Cytophagia</taxon>
        <taxon>Cytophagales</taxon>
        <taxon>Flammeovirgaceae</taxon>
        <taxon>Rapidithrix</taxon>
    </lineage>
</organism>
<dbReference type="GO" id="GO:0000287">
    <property type="term" value="F:magnesium ion binding"/>
    <property type="evidence" value="ECO:0007669"/>
    <property type="project" value="UniProtKB-UniRule"/>
</dbReference>
<feature type="binding site" evidence="2">
    <location>
        <position position="206"/>
    </location>
    <ligand>
        <name>Mg(2+)</name>
        <dbReference type="ChEBI" id="CHEBI:18420"/>
    </ligand>
</feature>
<feature type="binding site" evidence="2">
    <location>
        <position position="187"/>
    </location>
    <ligand>
        <name>substrate</name>
    </ligand>
</feature>
<dbReference type="EMBL" id="JBDKWZ010000017">
    <property type="protein sequence ID" value="MEN7550910.1"/>
    <property type="molecule type" value="Genomic_DNA"/>
</dbReference>
<dbReference type="CDD" id="cd00475">
    <property type="entry name" value="Cis_IPPS"/>
    <property type="match status" value="1"/>
</dbReference>
<dbReference type="PROSITE" id="PS01066">
    <property type="entry name" value="UPP_SYNTHASE"/>
    <property type="match status" value="1"/>
</dbReference>
<feature type="binding site" evidence="2">
    <location>
        <position position="19"/>
    </location>
    <ligand>
        <name>Mg(2+)</name>
        <dbReference type="ChEBI" id="CHEBI:18420"/>
    </ligand>
</feature>
<feature type="active site" evidence="2">
    <location>
        <position position="19"/>
    </location>
</feature>
<evidence type="ECO:0000313" key="4">
    <source>
        <dbReference type="Proteomes" id="UP001403385"/>
    </source>
</evidence>
<feature type="binding site" evidence="2">
    <location>
        <position position="32"/>
    </location>
    <ligand>
        <name>substrate</name>
    </ligand>
</feature>
<dbReference type="FunFam" id="3.40.1180.10:FF:000001">
    <property type="entry name" value="(2E,6E)-farnesyl-diphosphate-specific ditrans,polycis-undecaprenyl-diphosphate synthase"/>
    <property type="match status" value="1"/>
</dbReference>
<feature type="binding site" evidence="2">
    <location>
        <position position="70"/>
    </location>
    <ligand>
        <name>substrate</name>
    </ligand>
</feature>
<dbReference type="Gene3D" id="3.40.1180.10">
    <property type="entry name" value="Decaprenyl diphosphate synthase-like"/>
    <property type="match status" value="1"/>
</dbReference>
<dbReference type="InterPro" id="IPR018520">
    <property type="entry name" value="UPP_synth-like_CS"/>
</dbReference>
<feature type="binding site" evidence="2">
    <location>
        <position position="68"/>
    </location>
    <ligand>
        <name>substrate</name>
    </ligand>
</feature>
<name>A0AAW9SGF5_9BACT</name>
<evidence type="ECO:0000256" key="1">
    <source>
        <dbReference type="ARBA" id="ARBA00022679"/>
    </source>
</evidence>
<dbReference type="HAMAP" id="MF_01139">
    <property type="entry name" value="ISPT"/>
    <property type="match status" value="1"/>
</dbReference>
<gene>
    <name evidence="3" type="ORF">AAG747_23520</name>
</gene>
<comment type="similarity">
    <text evidence="2">Belongs to the UPP synthase family.</text>
</comment>
<keyword evidence="2" id="KW-0460">Magnesium</keyword>
<feature type="binding site" evidence="2">
    <location>
        <position position="36"/>
    </location>
    <ligand>
        <name>substrate</name>
    </ligand>
</feature>
<dbReference type="EC" id="2.5.1.-" evidence="2"/>
<keyword evidence="1 2" id="KW-0808">Transferase</keyword>
<comment type="function">
    <text evidence="2">Catalyzes the condensation of isopentenyl diphosphate (IPP) with allylic pyrophosphates generating different type of terpenoids.</text>
</comment>
<comment type="caution">
    <text evidence="3">The sequence shown here is derived from an EMBL/GenBank/DDBJ whole genome shotgun (WGS) entry which is preliminary data.</text>
</comment>